<sequence>MSNQYLPDVPPAIQPAYNTHQNNWVPVGPGDYSNDAATTDHYGNPNSLSNNDAITADGASSFINTQALENIDFLTAPFLLGNVGAPFVIGLAVGYFAKKMLKIALFLAGGAIVLLFVTEYYGVTALSDQGLQNAANAASNMAKESGGFLMERLSRISTKGVSATAGFFVGLKFG</sequence>
<proteinExistence type="inferred from homology"/>
<evidence type="ECO:0000256" key="3">
    <source>
        <dbReference type="ARBA" id="ARBA00022692"/>
    </source>
</evidence>
<evidence type="ECO:0000256" key="1">
    <source>
        <dbReference type="ARBA" id="ARBA00004370"/>
    </source>
</evidence>
<dbReference type="InterPro" id="IPR007014">
    <property type="entry name" value="FUN14"/>
</dbReference>
<gene>
    <name evidence="7" type="ORF">HELGO_WM26783</name>
</gene>
<dbReference type="EMBL" id="CACVAT010000627">
    <property type="protein sequence ID" value="CAA6830765.1"/>
    <property type="molecule type" value="Genomic_DNA"/>
</dbReference>
<protein>
    <recommendedName>
        <fullName evidence="8">FUN14 family protein</fullName>
    </recommendedName>
</protein>
<evidence type="ECO:0008006" key="8">
    <source>
        <dbReference type="Google" id="ProtNLM"/>
    </source>
</evidence>
<feature type="transmembrane region" description="Helical" evidence="6">
    <location>
        <begin position="78"/>
        <end position="97"/>
    </location>
</feature>
<evidence type="ECO:0000256" key="6">
    <source>
        <dbReference type="SAM" id="Phobius"/>
    </source>
</evidence>
<evidence type="ECO:0000256" key="2">
    <source>
        <dbReference type="ARBA" id="ARBA00009160"/>
    </source>
</evidence>
<feature type="transmembrane region" description="Helical" evidence="6">
    <location>
        <begin position="104"/>
        <end position="123"/>
    </location>
</feature>
<keyword evidence="5 6" id="KW-0472">Membrane</keyword>
<organism evidence="7">
    <name type="scientific">uncultured Thiotrichaceae bacterium</name>
    <dbReference type="NCBI Taxonomy" id="298394"/>
    <lineage>
        <taxon>Bacteria</taxon>
        <taxon>Pseudomonadati</taxon>
        <taxon>Pseudomonadota</taxon>
        <taxon>Gammaproteobacteria</taxon>
        <taxon>Thiotrichales</taxon>
        <taxon>Thiotrichaceae</taxon>
        <taxon>environmental samples</taxon>
    </lineage>
</organism>
<dbReference type="GO" id="GO:0016020">
    <property type="term" value="C:membrane"/>
    <property type="evidence" value="ECO:0007669"/>
    <property type="project" value="UniProtKB-SubCell"/>
</dbReference>
<dbReference type="AlphaFoldDB" id="A0A6S6U8W6"/>
<keyword evidence="4 6" id="KW-1133">Transmembrane helix</keyword>
<name>A0A6S6U8W6_9GAMM</name>
<evidence type="ECO:0000256" key="4">
    <source>
        <dbReference type="ARBA" id="ARBA00022989"/>
    </source>
</evidence>
<evidence type="ECO:0000313" key="7">
    <source>
        <dbReference type="EMBL" id="CAA6830765.1"/>
    </source>
</evidence>
<accession>A0A6S6U8W6</accession>
<dbReference type="Pfam" id="PF04930">
    <property type="entry name" value="FUN14"/>
    <property type="match status" value="1"/>
</dbReference>
<comment type="similarity">
    <text evidence="2">Belongs to the FUN14 family.</text>
</comment>
<evidence type="ECO:0000256" key="5">
    <source>
        <dbReference type="ARBA" id="ARBA00023136"/>
    </source>
</evidence>
<comment type="subcellular location">
    <subcellularLocation>
        <location evidence="1">Membrane</location>
    </subcellularLocation>
</comment>
<reference evidence="7" key="1">
    <citation type="submission" date="2020-01" db="EMBL/GenBank/DDBJ databases">
        <authorList>
            <person name="Meier V. D."/>
            <person name="Meier V D."/>
        </authorList>
    </citation>
    <scope>NUCLEOTIDE SEQUENCE</scope>
    <source>
        <strain evidence="7">HLG_WM_MAG_09</strain>
    </source>
</reference>
<keyword evidence="3 6" id="KW-0812">Transmembrane</keyword>